<gene>
    <name evidence="1" type="ORF">LEP1GSC123_3937</name>
</gene>
<dbReference type="BioCyc" id="LBOR1193007:G11KN-4203-MONOMER"/>
<dbReference type="Proteomes" id="UP000011783">
    <property type="component" value="Unassembled WGS sequence"/>
</dbReference>
<name>M3GTD4_LEPBO</name>
<sequence length="50" mass="6029">MIFLFFSISFFSFFLRIESWKETFVNDSNETPVIKIYFGTGERVPHVFKE</sequence>
<comment type="caution">
    <text evidence="1">The sequence shown here is derived from an EMBL/GenBank/DDBJ whole genome shotgun (WGS) entry which is preliminary data.</text>
</comment>
<dbReference type="EMBL" id="AKWO02000099">
    <property type="protein sequence ID" value="EMF98068.1"/>
    <property type="molecule type" value="Genomic_DNA"/>
</dbReference>
<proteinExistence type="predicted"/>
<accession>M3GTD4</accession>
<protein>
    <submittedName>
        <fullName evidence="1">Uncharacterized protein</fullName>
    </submittedName>
</protein>
<reference evidence="1 2" key="1">
    <citation type="submission" date="2013-01" db="EMBL/GenBank/DDBJ databases">
        <authorList>
            <person name="Harkins D.M."/>
            <person name="Durkin A.S."/>
            <person name="Brinkac L.M."/>
            <person name="Haft D.H."/>
            <person name="Selengut J.D."/>
            <person name="Sanka R."/>
            <person name="DePew J."/>
            <person name="Purushe J."/>
            <person name="Picardeau M."/>
            <person name="Werts C."/>
            <person name="Goarant C."/>
            <person name="Vinetz J.M."/>
            <person name="Sutton G.G."/>
            <person name="Nierman W.C."/>
            <person name="Fouts D.E."/>
        </authorList>
    </citation>
    <scope>NUCLEOTIDE SEQUENCE [LARGE SCALE GENOMIC DNA]</scope>
    <source>
        <strain evidence="1 2">200701203</strain>
    </source>
</reference>
<organism evidence="1 2">
    <name type="scientific">Leptospira borgpetersenii str. 200701203</name>
    <dbReference type="NCBI Taxonomy" id="1193007"/>
    <lineage>
        <taxon>Bacteria</taxon>
        <taxon>Pseudomonadati</taxon>
        <taxon>Spirochaetota</taxon>
        <taxon>Spirochaetia</taxon>
        <taxon>Leptospirales</taxon>
        <taxon>Leptospiraceae</taxon>
        <taxon>Leptospira</taxon>
    </lineage>
</organism>
<dbReference type="AlphaFoldDB" id="M3GTD4"/>
<evidence type="ECO:0000313" key="1">
    <source>
        <dbReference type="EMBL" id="EMF98068.1"/>
    </source>
</evidence>
<evidence type="ECO:0000313" key="2">
    <source>
        <dbReference type="Proteomes" id="UP000011783"/>
    </source>
</evidence>